<organism evidence="2 3">
    <name type="scientific">Ensete ventricosum</name>
    <name type="common">Abyssinian banana</name>
    <name type="synonym">Musa ensete</name>
    <dbReference type="NCBI Taxonomy" id="4639"/>
    <lineage>
        <taxon>Eukaryota</taxon>
        <taxon>Viridiplantae</taxon>
        <taxon>Streptophyta</taxon>
        <taxon>Embryophyta</taxon>
        <taxon>Tracheophyta</taxon>
        <taxon>Spermatophyta</taxon>
        <taxon>Magnoliopsida</taxon>
        <taxon>Liliopsida</taxon>
        <taxon>Zingiberales</taxon>
        <taxon>Musaceae</taxon>
        <taxon>Ensete</taxon>
    </lineage>
</organism>
<sequence length="96" mass="10394">VVRVPRRFADTNAAKSNSVTAGRRQPDLVFGGVYAAGSETTRAPTFAGSYPDHALYKDPDLDEAETRETSLSRESGENGKERASRNPKVFAPLPTL</sequence>
<accession>A0A426YMN6</accession>
<evidence type="ECO:0000313" key="2">
    <source>
        <dbReference type="EMBL" id="RRT52973.1"/>
    </source>
</evidence>
<reference evidence="2 3" key="1">
    <citation type="journal article" date="2014" name="Agronomy (Basel)">
        <title>A Draft Genome Sequence for Ensete ventricosum, the Drought-Tolerant Tree Against Hunger.</title>
        <authorList>
            <person name="Harrison J."/>
            <person name="Moore K.A."/>
            <person name="Paszkiewicz K."/>
            <person name="Jones T."/>
            <person name="Grant M."/>
            <person name="Ambacheew D."/>
            <person name="Muzemil S."/>
            <person name="Studholme D.J."/>
        </authorList>
    </citation>
    <scope>NUCLEOTIDE SEQUENCE [LARGE SCALE GENOMIC DNA]</scope>
</reference>
<comment type="caution">
    <text evidence="2">The sequence shown here is derived from an EMBL/GenBank/DDBJ whole genome shotgun (WGS) entry which is preliminary data.</text>
</comment>
<proteinExistence type="predicted"/>
<evidence type="ECO:0000313" key="3">
    <source>
        <dbReference type="Proteomes" id="UP000287651"/>
    </source>
</evidence>
<gene>
    <name evidence="2" type="ORF">B296_00050145</name>
</gene>
<feature type="compositionally biased region" description="Basic and acidic residues" evidence="1">
    <location>
        <begin position="54"/>
        <end position="84"/>
    </location>
</feature>
<protein>
    <submittedName>
        <fullName evidence="2">Uncharacterized protein</fullName>
    </submittedName>
</protein>
<name>A0A426YMN6_ENSVE</name>
<dbReference type="Proteomes" id="UP000287651">
    <property type="component" value="Unassembled WGS sequence"/>
</dbReference>
<dbReference type="AlphaFoldDB" id="A0A426YMN6"/>
<feature type="region of interest" description="Disordered" evidence="1">
    <location>
        <begin position="1"/>
        <end position="24"/>
    </location>
</feature>
<feature type="region of interest" description="Disordered" evidence="1">
    <location>
        <begin position="44"/>
        <end position="96"/>
    </location>
</feature>
<evidence type="ECO:0000256" key="1">
    <source>
        <dbReference type="SAM" id="MobiDB-lite"/>
    </source>
</evidence>
<feature type="non-terminal residue" evidence="2">
    <location>
        <position position="1"/>
    </location>
</feature>
<dbReference type="EMBL" id="AMZH03011383">
    <property type="protein sequence ID" value="RRT52973.1"/>
    <property type="molecule type" value="Genomic_DNA"/>
</dbReference>